<dbReference type="Gene3D" id="3.90.870.10">
    <property type="entry name" value="DHBP synthase"/>
    <property type="match status" value="1"/>
</dbReference>
<dbReference type="GO" id="GO:0061710">
    <property type="term" value="F:L-threonylcarbamoyladenylate synthase"/>
    <property type="evidence" value="ECO:0007669"/>
    <property type="project" value="UniProtKB-EC"/>
</dbReference>
<comment type="subcellular location">
    <subcellularLocation>
        <location evidence="1 13">Cytoplasm</location>
    </subcellularLocation>
</comment>
<gene>
    <name evidence="16" type="ORF">PUP29_10820</name>
</gene>
<dbReference type="EC" id="2.7.7.87" evidence="3 13"/>
<dbReference type="PANTHER" id="PTHR17490">
    <property type="entry name" value="SUA5"/>
    <property type="match status" value="1"/>
</dbReference>
<evidence type="ECO:0000256" key="7">
    <source>
        <dbReference type="ARBA" id="ARBA00022694"/>
    </source>
</evidence>
<dbReference type="SUPFAM" id="SSF55821">
    <property type="entry name" value="YrdC/RibB"/>
    <property type="match status" value="1"/>
</dbReference>
<evidence type="ECO:0000256" key="9">
    <source>
        <dbReference type="ARBA" id="ARBA00022741"/>
    </source>
</evidence>
<comment type="similarity">
    <text evidence="2 13">Belongs to the SUA5 family.</text>
</comment>
<feature type="binding site" evidence="14">
    <location>
        <position position="152"/>
    </location>
    <ligand>
        <name>ATP</name>
        <dbReference type="ChEBI" id="CHEBI:30616"/>
    </ligand>
</feature>
<feature type="binding site" evidence="14">
    <location>
        <position position="63"/>
    </location>
    <ligand>
        <name>ATP</name>
        <dbReference type="ChEBI" id="CHEBI:30616"/>
    </ligand>
</feature>
<evidence type="ECO:0000256" key="11">
    <source>
        <dbReference type="ARBA" id="ARBA00029774"/>
    </source>
</evidence>
<evidence type="ECO:0000256" key="8">
    <source>
        <dbReference type="ARBA" id="ARBA00022695"/>
    </source>
</evidence>
<keyword evidence="7 13" id="KW-0819">tRNA processing</keyword>
<dbReference type="GO" id="GO:0005737">
    <property type="term" value="C:cytoplasm"/>
    <property type="evidence" value="ECO:0007669"/>
    <property type="project" value="UniProtKB-SubCell"/>
</dbReference>
<accession>A0AAU8A7I0</accession>
<feature type="binding site" evidence="14">
    <location>
        <position position="142"/>
    </location>
    <ligand>
        <name>L-threonine</name>
        <dbReference type="ChEBI" id="CHEBI:57926"/>
    </ligand>
</feature>
<evidence type="ECO:0000256" key="10">
    <source>
        <dbReference type="ARBA" id="ARBA00022840"/>
    </source>
</evidence>
<dbReference type="PROSITE" id="PS51163">
    <property type="entry name" value="YRDC"/>
    <property type="match status" value="1"/>
</dbReference>
<sequence length="351" mass="37995">MMKTKMIFAWKDRENAVREAAEELRRGGLVVFPTETVYGLGANAFDAEAVRHIFEAKGRPQDNPLIVHIADMQQLADAAGEVGDTARILMDTFWPGPLSVIVKKSARIPDAVSAGLETVAVRMPENELAREIIARAELPVAAPSANTSGRPSPTLARHAFEDLCGKVPLIIDGGPCRVGVESTVVDATGEVPVILRPGDITPEMIRKAVGDVKIHHGIMGEAAPEEVCASPGMKYKHYAPRAAVTVFTGDKKEVAKQIDFRYHIDSMQGKKAAVLCLDECAAFYPQLRVFALGAGAAEAEAALFRTLREIDEQGFDTAYFHAQEEKMGLAVMNRIIRAAGHRVVAAGEEKE</sequence>
<dbReference type="Pfam" id="PF01300">
    <property type="entry name" value="Sua5_yciO_yrdC"/>
    <property type="match status" value="1"/>
</dbReference>
<feature type="binding site" evidence="14">
    <location>
        <position position="122"/>
    </location>
    <ligand>
        <name>L-threonine</name>
        <dbReference type="ChEBI" id="CHEBI:57926"/>
    </ligand>
</feature>
<feature type="binding site" evidence="14">
    <location>
        <position position="59"/>
    </location>
    <ligand>
        <name>ATP</name>
        <dbReference type="ChEBI" id="CHEBI:30616"/>
    </ligand>
</feature>
<comment type="function">
    <text evidence="13">Required for the formation of a threonylcarbamoyl group on adenosine at position 37 (t(6)A37) in tRNAs that read codons beginning with adenine.</text>
</comment>
<evidence type="ECO:0000256" key="2">
    <source>
        <dbReference type="ARBA" id="ARBA00007663"/>
    </source>
</evidence>
<evidence type="ECO:0000256" key="4">
    <source>
        <dbReference type="ARBA" id="ARBA00015492"/>
    </source>
</evidence>
<dbReference type="InterPro" id="IPR006070">
    <property type="entry name" value="Sua5-like_dom"/>
</dbReference>
<dbReference type="GO" id="GO:0003725">
    <property type="term" value="F:double-stranded RNA binding"/>
    <property type="evidence" value="ECO:0007669"/>
    <property type="project" value="UniProtKB-UniRule"/>
</dbReference>
<dbReference type="Gene3D" id="3.40.50.11030">
    <property type="entry name" value="Threonylcarbamoyl-AMP synthase, C-terminal domain"/>
    <property type="match status" value="1"/>
</dbReference>
<keyword evidence="9 13" id="KW-0547">Nucleotide-binding</keyword>
<evidence type="ECO:0000259" key="15">
    <source>
        <dbReference type="PROSITE" id="PS51163"/>
    </source>
</evidence>
<dbReference type="InterPro" id="IPR010923">
    <property type="entry name" value="T(6)A37_SUA5"/>
</dbReference>
<dbReference type="InterPro" id="IPR050156">
    <property type="entry name" value="TC-AMP_synthase_SUA5"/>
</dbReference>
<protein>
    <recommendedName>
        <fullName evidence="4 13">Threonylcarbamoyl-AMP synthase</fullName>
        <shortName evidence="13">TC-AMP synthase</shortName>
        <ecNumber evidence="3 13">2.7.7.87</ecNumber>
    </recommendedName>
    <alternativeName>
        <fullName evidence="11 13">L-threonylcarbamoyladenylate synthase</fullName>
    </alternativeName>
</protein>
<dbReference type="GO" id="GO:0005524">
    <property type="term" value="F:ATP binding"/>
    <property type="evidence" value="ECO:0007669"/>
    <property type="project" value="UniProtKB-UniRule"/>
</dbReference>
<dbReference type="GO" id="GO:0006450">
    <property type="term" value="P:regulation of translational fidelity"/>
    <property type="evidence" value="ECO:0007669"/>
    <property type="project" value="TreeGrafter"/>
</dbReference>
<evidence type="ECO:0000256" key="14">
    <source>
        <dbReference type="PIRSR" id="PIRSR004930-1"/>
    </source>
</evidence>
<evidence type="ECO:0000256" key="13">
    <source>
        <dbReference type="PIRNR" id="PIRNR004930"/>
    </source>
</evidence>
<feature type="binding site" evidence="14">
    <location>
        <position position="118"/>
    </location>
    <ligand>
        <name>ATP</name>
        <dbReference type="ChEBI" id="CHEBI:30616"/>
    </ligand>
</feature>
<dbReference type="GO" id="GO:0008033">
    <property type="term" value="P:tRNA processing"/>
    <property type="evidence" value="ECO:0007669"/>
    <property type="project" value="UniProtKB-KW"/>
</dbReference>
<proteinExistence type="inferred from homology"/>
<feature type="binding site" evidence="14">
    <location>
        <position position="36"/>
    </location>
    <ligand>
        <name>L-threonine</name>
        <dbReference type="ChEBI" id="CHEBI:57926"/>
    </ligand>
</feature>
<feature type="binding site" evidence="14">
    <location>
        <position position="144"/>
    </location>
    <ligand>
        <name>ATP</name>
        <dbReference type="ChEBI" id="CHEBI:30616"/>
    </ligand>
</feature>
<dbReference type="RefSeq" id="WP_353423320.1">
    <property type="nucleotide sequence ID" value="NZ_CP117826.1"/>
</dbReference>
<dbReference type="FunFam" id="3.90.870.10:FF:000009">
    <property type="entry name" value="Threonylcarbamoyl-AMP synthase, putative"/>
    <property type="match status" value="1"/>
</dbReference>
<keyword evidence="8 13" id="KW-0548">Nucleotidyltransferase</keyword>
<dbReference type="PIRSF" id="PIRSF004930">
    <property type="entry name" value="Tln_factor_SUA5"/>
    <property type="match status" value="1"/>
</dbReference>
<evidence type="ECO:0000256" key="5">
    <source>
        <dbReference type="ARBA" id="ARBA00022490"/>
    </source>
</evidence>
<keyword evidence="6 13" id="KW-0808">Transferase</keyword>
<evidence type="ECO:0000256" key="6">
    <source>
        <dbReference type="ARBA" id="ARBA00022679"/>
    </source>
</evidence>
<comment type="catalytic activity">
    <reaction evidence="12 13">
        <text>L-threonine + hydrogencarbonate + ATP = L-threonylcarbamoyladenylate + diphosphate + H2O</text>
        <dbReference type="Rhea" id="RHEA:36407"/>
        <dbReference type="ChEBI" id="CHEBI:15377"/>
        <dbReference type="ChEBI" id="CHEBI:17544"/>
        <dbReference type="ChEBI" id="CHEBI:30616"/>
        <dbReference type="ChEBI" id="CHEBI:33019"/>
        <dbReference type="ChEBI" id="CHEBI:57926"/>
        <dbReference type="ChEBI" id="CHEBI:73682"/>
        <dbReference type="EC" id="2.7.7.87"/>
    </reaction>
</comment>
<feature type="domain" description="YrdC-like" evidence="15">
    <location>
        <begin position="14"/>
        <end position="200"/>
    </location>
</feature>
<reference evidence="16" key="1">
    <citation type="submission" date="2023-02" db="EMBL/GenBank/DDBJ databases">
        <title>Gut commensal Christensenella minuta modulates host metabolism via a new class of secondary bile acids.</title>
        <authorList>
            <person name="Liu C."/>
        </authorList>
    </citation>
    <scope>NUCLEOTIDE SEQUENCE</scope>
    <source>
        <strain evidence="16">CA70</strain>
    </source>
</reference>
<dbReference type="EMBL" id="CP117826">
    <property type="protein sequence ID" value="XCC62008.1"/>
    <property type="molecule type" value="Genomic_DNA"/>
</dbReference>
<feature type="binding site" evidence="14">
    <location>
        <position position="238"/>
    </location>
    <ligand>
        <name>ATP</name>
        <dbReference type="ChEBI" id="CHEBI:30616"/>
    </ligand>
</feature>
<feature type="binding site" evidence="14">
    <location>
        <position position="68"/>
    </location>
    <ligand>
        <name>L-threonine</name>
        <dbReference type="ChEBI" id="CHEBI:57926"/>
    </ligand>
</feature>
<keyword evidence="5 13" id="KW-0963">Cytoplasm</keyword>
<dbReference type="PANTHER" id="PTHR17490:SF16">
    <property type="entry name" value="THREONYLCARBAMOYL-AMP SYNTHASE"/>
    <property type="match status" value="1"/>
</dbReference>
<feature type="binding site" evidence="14">
    <location>
        <position position="182"/>
    </location>
    <ligand>
        <name>L-threonine</name>
        <dbReference type="ChEBI" id="CHEBI:57926"/>
    </ligand>
</feature>
<dbReference type="InterPro" id="IPR017945">
    <property type="entry name" value="DHBP_synth_RibB-like_a/b_dom"/>
</dbReference>
<dbReference type="AlphaFoldDB" id="A0AAU8A7I0"/>
<feature type="binding site" evidence="14">
    <location>
        <position position="196"/>
    </location>
    <ligand>
        <name>ATP</name>
        <dbReference type="ChEBI" id="CHEBI:30616"/>
    </ligand>
</feature>
<dbReference type="NCBIfam" id="TIGR00057">
    <property type="entry name" value="L-threonylcarbamoyladenylate synthase"/>
    <property type="match status" value="1"/>
</dbReference>
<organism evidence="16">
    <name type="scientific">Christensenella massiliensis</name>
    <dbReference type="NCBI Taxonomy" id="1805714"/>
    <lineage>
        <taxon>Bacteria</taxon>
        <taxon>Bacillati</taxon>
        <taxon>Bacillota</taxon>
        <taxon>Clostridia</taxon>
        <taxon>Christensenellales</taxon>
        <taxon>Christensenellaceae</taxon>
        <taxon>Christensenella</taxon>
    </lineage>
</organism>
<dbReference type="GO" id="GO:0000049">
    <property type="term" value="F:tRNA binding"/>
    <property type="evidence" value="ECO:0007669"/>
    <property type="project" value="TreeGrafter"/>
</dbReference>
<evidence type="ECO:0000313" key="16">
    <source>
        <dbReference type="EMBL" id="XCC62008.1"/>
    </source>
</evidence>
<dbReference type="InterPro" id="IPR005145">
    <property type="entry name" value="Sua5_C"/>
</dbReference>
<keyword evidence="10 13" id="KW-0067">ATP-binding</keyword>
<dbReference type="Pfam" id="PF03481">
    <property type="entry name" value="Sua5_C"/>
    <property type="match status" value="1"/>
</dbReference>
<evidence type="ECO:0000256" key="1">
    <source>
        <dbReference type="ARBA" id="ARBA00004496"/>
    </source>
</evidence>
<evidence type="ECO:0000256" key="12">
    <source>
        <dbReference type="ARBA" id="ARBA00048366"/>
    </source>
</evidence>
<evidence type="ECO:0000256" key="3">
    <source>
        <dbReference type="ARBA" id="ARBA00012584"/>
    </source>
</evidence>
<dbReference type="InterPro" id="IPR038385">
    <property type="entry name" value="Sua5/YwlC_C"/>
</dbReference>
<name>A0AAU8A7I0_9FIRM</name>